<dbReference type="PANTHER" id="PTHR43221:SF1">
    <property type="entry name" value="PROTEASE HTPX"/>
    <property type="match status" value="1"/>
</dbReference>
<evidence type="ECO:0000256" key="5">
    <source>
        <dbReference type="ARBA" id="ARBA00022692"/>
    </source>
</evidence>
<keyword evidence="8" id="KW-0862">Zinc</keyword>
<reference evidence="14 15" key="1">
    <citation type="submission" date="2021-03" db="EMBL/GenBank/DDBJ databases">
        <title>Sequencing the genomes of 1000 actinobacteria strains.</title>
        <authorList>
            <person name="Klenk H.-P."/>
        </authorList>
    </citation>
    <scope>NUCLEOTIDE SEQUENCE [LARGE SCALE GENOMIC DNA]</scope>
    <source>
        <strain evidence="14 15">DSM 44580</strain>
    </source>
</reference>
<evidence type="ECO:0000256" key="4">
    <source>
        <dbReference type="ARBA" id="ARBA00022670"/>
    </source>
</evidence>
<comment type="cofactor">
    <cofactor evidence="1">
        <name>Zn(2+)</name>
        <dbReference type="ChEBI" id="CHEBI:29105"/>
    </cofactor>
</comment>
<keyword evidence="4 14" id="KW-0645">Protease</keyword>
<feature type="transmembrane region" description="Helical" evidence="12">
    <location>
        <begin position="12"/>
        <end position="41"/>
    </location>
</feature>
<evidence type="ECO:0000256" key="6">
    <source>
        <dbReference type="ARBA" id="ARBA00022723"/>
    </source>
</evidence>
<dbReference type="PANTHER" id="PTHR43221">
    <property type="entry name" value="PROTEASE HTPX"/>
    <property type="match status" value="1"/>
</dbReference>
<protein>
    <submittedName>
        <fullName evidence="14">Zn-dependent protease with chaperone function</fullName>
    </submittedName>
</protein>
<evidence type="ECO:0000256" key="3">
    <source>
        <dbReference type="ARBA" id="ARBA00022475"/>
    </source>
</evidence>
<evidence type="ECO:0000256" key="8">
    <source>
        <dbReference type="ARBA" id="ARBA00022833"/>
    </source>
</evidence>
<dbReference type="GO" id="GO:0008233">
    <property type="term" value="F:peptidase activity"/>
    <property type="evidence" value="ECO:0007669"/>
    <property type="project" value="UniProtKB-KW"/>
</dbReference>
<evidence type="ECO:0000256" key="9">
    <source>
        <dbReference type="ARBA" id="ARBA00022989"/>
    </source>
</evidence>
<gene>
    <name evidence="14" type="ORF">JOF53_006989</name>
</gene>
<feature type="domain" description="Peptidase M48" evidence="13">
    <location>
        <begin position="98"/>
        <end position="332"/>
    </location>
</feature>
<comment type="subcellular location">
    <subcellularLocation>
        <location evidence="2">Cell membrane</location>
        <topology evidence="2">Multi-pass membrane protein</topology>
    </subcellularLocation>
</comment>
<accession>A0ABS5ANH4</accession>
<dbReference type="Pfam" id="PF01435">
    <property type="entry name" value="Peptidase_M48"/>
    <property type="match status" value="1"/>
</dbReference>
<dbReference type="InterPro" id="IPR001915">
    <property type="entry name" value="Peptidase_M48"/>
</dbReference>
<evidence type="ECO:0000256" key="1">
    <source>
        <dbReference type="ARBA" id="ARBA00001947"/>
    </source>
</evidence>
<dbReference type="GO" id="GO:0006508">
    <property type="term" value="P:proteolysis"/>
    <property type="evidence" value="ECO:0007669"/>
    <property type="project" value="UniProtKB-KW"/>
</dbReference>
<dbReference type="CDD" id="cd07328">
    <property type="entry name" value="M48_Ste24p_like"/>
    <property type="match status" value="1"/>
</dbReference>
<organism evidence="14 15">
    <name type="scientific">Crossiella equi</name>
    <dbReference type="NCBI Taxonomy" id="130796"/>
    <lineage>
        <taxon>Bacteria</taxon>
        <taxon>Bacillati</taxon>
        <taxon>Actinomycetota</taxon>
        <taxon>Actinomycetes</taxon>
        <taxon>Pseudonocardiales</taxon>
        <taxon>Pseudonocardiaceae</taxon>
        <taxon>Crossiella</taxon>
    </lineage>
</organism>
<dbReference type="RefSeq" id="WP_086782185.1">
    <property type="nucleotide sequence ID" value="NZ_JAGIOO010000001.1"/>
</dbReference>
<keyword evidence="5 12" id="KW-0812">Transmembrane</keyword>
<evidence type="ECO:0000256" key="7">
    <source>
        <dbReference type="ARBA" id="ARBA00022801"/>
    </source>
</evidence>
<evidence type="ECO:0000313" key="14">
    <source>
        <dbReference type="EMBL" id="MBP2478117.1"/>
    </source>
</evidence>
<evidence type="ECO:0000256" key="2">
    <source>
        <dbReference type="ARBA" id="ARBA00004651"/>
    </source>
</evidence>
<keyword evidence="6" id="KW-0479">Metal-binding</keyword>
<comment type="caution">
    <text evidence="14">The sequence shown here is derived from an EMBL/GenBank/DDBJ whole genome shotgun (WGS) entry which is preliminary data.</text>
</comment>
<evidence type="ECO:0000259" key="13">
    <source>
        <dbReference type="Pfam" id="PF01435"/>
    </source>
</evidence>
<sequence>MIGRVLATVRGLLAIGLLVGFYLLAITLVLLYLGFIVLFLTTMAQSEVTTTNFATPVLVAAGSLPVLIGIVRGVLSVSSSSSRPERTVLVTRAEAPLLWRTVEELAQRAGAPVPDEIHLTAEANAGVVEETRMLGLVLVERRMYLGLPLLVGLPLDELKAVLCHELGHYAGGHNRFGGVVYRGAVALDTAMEDMRRTVNSNNLARMYAGLWFGVVRAYAWGYARIAFAVLRRQEVEADRAAAAVAGGAVTGEALRSTIVLMTAWADFRDRFLTPLAAAGAVPDDPFRAFETMLADPDYRDVLARRRSAPPESGRTVLDTHPSLAERLARLRELPAVDGPRELRPALSLLGADPGELCLLLGAEMAPPETVRTPWRQWLALASGSHVETAVAWLRPAVRALTGARRLTINAALDLLEAGRGAELAARTAREAGLPPDRGEDLLHAALTGLLGAALVRAGSASWTAPWTGTPGLIVRDPAVELTDLVRRALASPREVSRLRLHLAVLGVDVHRERPPSPAGRDGGGPTEVRLGLADPVERARGKRSRNLSLWTMGVVTTGLVLAVFVFREEPRPVRSPVTYNPFATRTFVPPVVPPFLTWRVPLPTHLVPPRLTIPVPSLAPVPSMAPIPPGRASR</sequence>
<keyword evidence="11 12" id="KW-0472">Membrane</keyword>
<proteinExistence type="predicted"/>
<evidence type="ECO:0000313" key="15">
    <source>
        <dbReference type="Proteomes" id="UP001519363"/>
    </source>
</evidence>
<keyword evidence="10" id="KW-0482">Metalloprotease</keyword>
<keyword evidence="3" id="KW-1003">Cell membrane</keyword>
<keyword evidence="15" id="KW-1185">Reference proteome</keyword>
<dbReference type="InterPro" id="IPR050083">
    <property type="entry name" value="HtpX_protease"/>
</dbReference>
<feature type="transmembrane region" description="Helical" evidence="12">
    <location>
        <begin position="53"/>
        <end position="75"/>
    </location>
</feature>
<evidence type="ECO:0000256" key="10">
    <source>
        <dbReference type="ARBA" id="ARBA00023049"/>
    </source>
</evidence>
<keyword evidence="9 12" id="KW-1133">Transmembrane helix</keyword>
<dbReference type="Gene3D" id="3.30.2010.10">
    <property type="entry name" value="Metalloproteases ('zincins'), catalytic domain"/>
    <property type="match status" value="1"/>
</dbReference>
<evidence type="ECO:0000256" key="11">
    <source>
        <dbReference type="ARBA" id="ARBA00023136"/>
    </source>
</evidence>
<dbReference type="Proteomes" id="UP001519363">
    <property type="component" value="Unassembled WGS sequence"/>
</dbReference>
<feature type="transmembrane region" description="Helical" evidence="12">
    <location>
        <begin position="547"/>
        <end position="566"/>
    </location>
</feature>
<name>A0ABS5ANH4_9PSEU</name>
<keyword evidence="7" id="KW-0378">Hydrolase</keyword>
<dbReference type="EMBL" id="JAGIOO010000001">
    <property type="protein sequence ID" value="MBP2478117.1"/>
    <property type="molecule type" value="Genomic_DNA"/>
</dbReference>
<evidence type="ECO:0000256" key="12">
    <source>
        <dbReference type="SAM" id="Phobius"/>
    </source>
</evidence>